<protein>
    <recommendedName>
        <fullName evidence="8">Polysaccharide biosynthesis protein C-terminal domain-containing protein</fullName>
    </recommendedName>
</protein>
<dbReference type="AlphaFoldDB" id="A0A381UJR2"/>
<gene>
    <name evidence="7" type="ORF">METZ01_LOCUS81214</name>
</gene>
<name>A0A381UJR2_9ZZZZ</name>
<dbReference type="PANTHER" id="PTHR30250:SF26">
    <property type="entry name" value="PSMA PROTEIN"/>
    <property type="match status" value="1"/>
</dbReference>
<keyword evidence="3 6" id="KW-0812">Transmembrane</keyword>
<evidence type="ECO:0000256" key="4">
    <source>
        <dbReference type="ARBA" id="ARBA00022989"/>
    </source>
</evidence>
<keyword evidence="2" id="KW-1003">Cell membrane</keyword>
<dbReference type="GO" id="GO:0005886">
    <property type="term" value="C:plasma membrane"/>
    <property type="evidence" value="ECO:0007669"/>
    <property type="project" value="UniProtKB-SubCell"/>
</dbReference>
<feature type="transmembrane region" description="Helical" evidence="6">
    <location>
        <begin position="176"/>
        <end position="194"/>
    </location>
</feature>
<organism evidence="7">
    <name type="scientific">marine metagenome</name>
    <dbReference type="NCBI Taxonomy" id="408172"/>
    <lineage>
        <taxon>unclassified sequences</taxon>
        <taxon>metagenomes</taxon>
        <taxon>ecological metagenomes</taxon>
    </lineage>
</organism>
<dbReference type="InterPro" id="IPR050833">
    <property type="entry name" value="Poly_Biosynth_Transport"/>
</dbReference>
<comment type="subcellular location">
    <subcellularLocation>
        <location evidence="1">Cell membrane</location>
        <topology evidence="1">Multi-pass membrane protein</topology>
    </subcellularLocation>
</comment>
<feature type="transmembrane region" description="Helical" evidence="6">
    <location>
        <begin position="79"/>
        <end position="101"/>
    </location>
</feature>
<proteinExistence type="predicted"/>
<evidence type="ECO:0008006" key="8">
    <source>
        <dbReference type="Google" id="ProtNLM"/>
    </source>
</evidence>
<dbReference type="Pfam" id="PF01943">
    <property type="entry name" value="Polysacc_synt"/>
    <property type="match status" value="1"/>
</dbReference>
<reference evidence="7" key="1">
    <citation type="submission" date="2018-05" db="EMBL/GenBank/DDBJ databases">
        <authorList>
            <person name="Lanie J.A."/>
            <person name="Ng W.-L."/>
            <person name="Kazmierczak K.M."/>
            <person name="Andrzejewski T.M."/>
            <person name="Davidsen T.M."/>
            <person name="Wayne K.J."/>
            <person name="Tettelin H."/>
            <person name="Glass J.I."/>
            <person name="Rusch D."/>
            <person name="Podicherti R."/>
            <person name="Tsui H.-C.T."/>
            <person name="Winkler M.E."/>
        </authorList>
    </citation>
    <scope>NUCLEOTIDE SEQUENCE</scope>
</reference>
<keyword evidence="4 6" id="KW-1133">Transmembrane helix</keyword>
<evidence type="ECO:0000313" key="7">
    <source>
        <dbReference type="EMBL" id="SVA28360.1"/>
    </source>
</evidence>
<keyword evidence="5 6" id="KW-0472">Membrane</keyword>
<feature type="transmembrane region" description="Helical" evidence="6">
    <location>
        <begin position="7"/>
        <end position="28"/>
    </location>
</feature>
<evidence type="ECO:0000256" key="5">
    <source>
        <dbReference type="ARBA" id="ARBA00023136"/>
    </source>
</evidence>
<dbReference type="InterPro" id="IPR002797">
    <property type="entry name" value="Polysacc_synth"/>
</dbReference>
<evidence type="ECO:0000256" key="2">
    <source>
        <dbReference type="ARBA" id="ARBA00022475"/>
    </source>
</evidence>
<sequence length="256" mass="28711">MATSRKIALLFAAENINAIIGWVALLFVARKMGASALGEFGYALSLVGGFTFLAFFGFRMAHVKRVSEGLDLGKCIGTFLSVRLVLISFMLMVFASCYWFWTVYLDKQIYDIQTPGLLLTIVLYYIVFLALGVMTATFSGLEQSARVAVPNIIGTSLRSFLFIATALMGWGVIWLARSYLVGIIVISLLSLWYFRDYPISKPDKATFNSYKSYAMPVAAASIFVIFRQHFDKIFIGIFWTETQVGLYFAVQRIAIF</sequence>
<feature type="transmembrane region" description="Helical" evidence="6">
    <location>
        <begin position="40"/>
        <end position="58"/>
    </location>
</feature>
<evidence type="ECO:0000256" key="1">
    <source>
        <dbReference type="ARBA" id="ARBA00004651"/>
    </source>
</evidence>
<evidence type="ECO:0000256" key="3">
    <source>
        <dbReference type="ARBA" id="ARBA00022692"/>
    </source>
</evidence>
<dbReference type="EMBL" id="UINC01006574">
    <property type="protein sequence ID" value="SVA28360.1"/>
    <property type="molecule type" value="Genomic_DNA"/>
</dbReference>
<feature type="transmembrane region" description="Helical" evidence="6">
    <location>
        <begin position="148"/>
        <end position="170"/>
    </location>
</feature>
<accession>A0A381UJR2</accession>
<dbReference type="PANTHER" id="PTHR30250">
    <property type="entry name" value="PST FAMILY PREDICTED COLANIC ACID TRANSPORTER"/>
    <property type="match status" value="1"/>
</dbReference>
<feature type="transmembrane region" description="Helical" evidence="6">
    <location>
        <begin position="121"/>
        <end position="141"/>
    </location>
</feature>
<evidence type="ECO:0000256" key="6">
    <source>
        <dbReference type="SAM" id="Phobius"/>
    </source>
</evidence>
<feature type="non-terminal residue" evidence="7">
    <location>
        <position position="256"/>
    </location>
</feature>